<dbReference type="NCBIfam" id="TIGR00459">
    <property type="entry name" value="aspS_bact"/>
    <property type="match status" value="1"/>
</dbReference>
<evidence type="ECO:0000256" key="7">
    <source>
        <dbReference type="ARBA" id="ARBA00023146"/>
    </source>
</evidence>
<dbReference type="InterPro" id="IPR047089">
    <property type="entry name" value="Asp-tRNA-ligase_1_N"/>
</dbReference>
<comment type="caution">
    <text evidence="8">Lacks conserved residue(s) required for the propagation of feature annotation.</text>
</comment>
<dbReference type="GO" id="GO:0005524">
    <property type="term" value="F:ATP binding"/>
    <property type="evidence" value="ECO:0007669"/>
    <property type="project" value="UniProtKB-UniRule"/>
</dbReference>
<evidence type="ECO:0000256" key="3">
    <source>
        <dbReference type="ARBA" id="ARBA00022598"/>
    </source>
</evidence>
<keyword evidence="5 8" id="KW-0067">ATP-binding</keyword>
<dbReference type="GO" id="GO:0004815">
    <property type="term" value="F:aspartate-tRNA ligase activity"/>
    <property type="evidence" value="ECO:0007669"/>
    <property type="project" value="UniProtKB-UniRule"/>
</dbReference>
<dbReference type="Gene3D" id="2.40.50.140">
    <property type="entry name" value="Nucleic acid-binding proteins"/>
    <property type="match status" value="1"/>
</dbReference>
<evidence type="ECO:0000256" key="2">
    <source>
        <dbReference type="ARBA" id="ARBA00022490"/>
    </source>
</evidence>
<feature type="binding site" evidence="8">
    <location>
        <position position="231"/>
    </location>
    <ligand>
        <name>ATP</name>
        <dbReference type="ChEBI" id="CHEBI:30616"/>
    </ligand>
</feature>
<dbReference type="InterPro" id="IPR045864">
    <property type="entry name" value="aa-tRNA-synth_II/BPL/LPL"/>
</dbReference>
<dbReference type="GO" id="GO:0005737">
    <property type="term" value="C:cytoplasm"/>
    <property type="evidence" value="ECO:0007669"/>
    <property type="project" value="UniProtKB-SubCell"/>
</dbReference>
<dbReference type="EC" id="6.1.1.12" evidence="8"/>
<evidence type="ECO:0000256" key="8">
    <source>
        <dbReference type="HAMAP-Rule" id="MF_00044"/>
    </source>
</evidence>
<evidence type="ECO:0000256" key="6">
    <source>
        <dbReference type="ARBA" id="ARBA00022917"/>
    </source>
</evidence>
<dbReference type="InterPro" id="IPR029351">
    <property type="entry name" value="GAD_dom"/>
</dbReference>
<dbReference type="GO" id="GO:0003676">
    <property type="term" value="F:nucleic acid binding"/>
    <property type="evidence" value="ECO:0007669"/>
    <property type="project" value="InterPro"/>
</dbReference>
<dbReference type="PROSITE" id="PS50862">
    <property type="entry name" value="AA_TRNA_LIGASE_II"/>
    <property type="match status" value="1"/>
</dbReference>
<dbReference type="CDD" id="cd00777">
    <property type="entry name" value="AspRS_core"/>
    <property type="match status" value="1"/>
</dbReference>
<dbReference type="Pfam" id="PF02938">
    <property type="entry name" value="GAD"/>
    <property type="match status" value="1"/>
</dbReference>
<keyword evidence="4 8" id="KW-0547">Nucleotide-binding</keyword>
<feature type="region of interest" description="Aspartate" evidence="8">
    <location>
        <begin position="200"/>
        <end position="203"/>
    </location>
</feature>
<dbReference type="PRINTS" id="PR01042">
    <property type="entry name" value="TRNASYNTHASP"/>
</dbReference>
<dbReference type="InterPro" id="IPR004364">
    <property type="entry name" value="Aa-tRNA-synt_II"/>
</dbReference>
<keyword evidence="3 8" id="KW-0436">Ligase</keyword>
<dbReference type="RefSeq" id="WP_110518970.1">
    <property type="nucleotide sequence ID" value="NZ_PDOF01000001.1"/>
</dbReference>
<keyword evidence="2 8" id="KW-0963">Cytoplasm</keyword>
<dbReference type="Pfam" id="PF00152">
    <property type="entry name" value="tRNA-synt_2"/>
    <property type="match status" value="1"/>
</dbReference>
<feature type="binding site" evidence="8">
    <location>
        <position position="222"/>
    </location>
    <ligand>
        <name>L-aspartate</name>
        <dbReference type="ChEBI" id="CHEBI:29991"/>
    </ligand>
</feature>
<comment type="function">
    <text evidence="8">Catalyzes the attachment of L-aspartate to tRNA(Asp) in a two-step reaction: L-aspartate is first activated by ATP to form Asp-AMP and then transferred to the acceptor end of tRNA(Asp).</text>
</comment>
<keyword evidence="7 8" id="KW-0030">Aminoacyl-tRNA synthetase</keyword>
<dbReference type="GO" id="GO:0140096">
    <property type="term" value="F:catalytic activity, acting on a protein"/>
    <property type="evidence" value="ECO:0007669"/>
    <property type="project" value="UniProtKB-ARBA"/>
</dbReference>
<comment type="similarity">
    <text evidence="1 8">Belongs to the class-II aminoacyl-tRNA synthetase family. Type 1 subfamily.</text>
</comment>
<comment type="subcellular location">
    <subcellularLocation>
        <location evidence="8">Cytoplasm</location>
    </subcellularLocation>
</comment>
<evidence type="ECO:0000256" key="4">
    <source>
        <dbReference type="ARBA" id="ARBA00022741"/>
    </source>
</evidence>
<dbReference type="Gene3D" id="3.30.1360.30">
    <property type="entry name" value="GAD-like domain"/>
    <property type="match status" value="1"/>
</dbReference>
<keyword evidence="6 8" id="KW-0648">Protein biosynthesis</keyword>
<dbReference type="InterPro" id="IPR004115">
    <property type="entry name" value="GAD-like_sf"/>
</dbReference>
<evidence type="ECO:0000313" key="10">
    <source>
        <dbReference type="EMBL" id="PYZ98796.1"/>
    </source>
</evidence>
<feature type="binding site" evidence="8">
    <location>
        <position position="485"/>
    </location>
    <ligand>
        <name>ATP</name>
        <dbReference type="ChEBI" id="CHEBI:30616"/>
    </ligand>
</feature>
<accession>A0A2W0HD31</accession>
<dbReference type="SUPFAM" id="SSF50249">
    <property type="entry name" value="Nucleic acid-binding proteins"/>
    <property type="match status" value="1"/>
</dbReference>
<comment type="caution">
    <text evidence="10">The sequence shown here is derived from an EMBL/GenBank/DDBJ whole genome shotgun (WGS) entry which is preliminary data.</text>
</comment>
<dbReference type="Gene3D" id="3.30.930.10">
    <property type="entry name" value="Bira Bifunctional Protein, Domain 2"/>
    <property type="match status" value="1"/>
</dbReference>
<dbReference type="PANTHER" id="PTHR22594">
    <property type="entry name" value="ASPARTYL/LYSYL-TRNA SYNTHETASE"/>
    <property type="match status" value="1"/>
</dbReference>
<feature type="binding site" evidence="8">
    <location>
        <begin position="537"/>
        <end position="540"/>
    </location>
    <ligand>
        <name>ATP</name>
        <dbReference type="ChEBI" id="CHEBI:30616"/>
    </ligand>
</feature>
<feature type="binding site" evidence="8">
    <location>
        <position position="176"/>
    </location>
    <ligand>
        <name>L-aspartate</name>
        <dbReference type="ChEBI" id="CHEBI:29991"/>
    </ligand>
</feature>
<dbReference type="InterPro" id="IPR006195">
    <property type="entry name" value="aa-tRNA-synth_II"/>
</dbReference>
<dbReference type="PANTHER" id="PTHR22594:SF5">
    <property type="entry name" value="ASPARTATE--TRNA LIGASE, MITOCHONDRIAL"/>
    <property type="match status" value="1"/>
</dbReference>
<organism evidence="10 11">
    <name type="scientific">Alteribacter lacisalsi</name>
    <dbReference type="NCBI Taxonomy" id="2045244"/>
    <lineage>
        <taxon>Bacteria</taxon>
        <taxon>Bacillati</taxon>
        <taxon>Bacillota</taxon>
        <taxon>Bacilli</taxon>
        <taxon>Bacillales</taxon>
        <taxon>Bacillaceae</taxon>
        <taxon>Alteribacter</taxon>
    </lineage>
</organism>
<dbReference type="InterPro" id="IPR047090">
    <property type="entry name" value="AspRS_core"/>
</dbReference>
<dbReference type="GO" id="GO:0016740">
    <property type="term" value="F:transferase activity"/>
    <property type="evidence" value="ECO:0007669"/>
    <property type="project" value="UniProtKB-ARBA"/>
</dbReference>
<feature type="binding site" evidence="8">
    <location>
        <position position="451"/>
    </location>
    <ligand>
        <name>L-aspartate</name>
        <dbReference type="ChEBI" id="CHEBI:29991"/>
    </ligand>
</feature>
<feature type="binding site" evidence="8">
    <location>
        <begin position="222"/>
        <end position="224"/>
    </location>
    <ligand>
        <name>ATP</name>
        <dbReference type="ChEBI" id="CHEBI:30616"/>
    </ligand>
</feature>
<dbReference type="GO" id="GO:0006422">
    <property type="term" value="P:aspartyl-tRNA aminoacylation"/>
    <property type="evidence" value="ECO:0007669"/>
    <property type="project" value="UniProtKB-UniRule"/>
</dbReference>
<protein>
    <recommendedName>
        <fullName evidence="8">Aspartate--tRNA ligase</fullName>
        <ecNumber evidence="8">6.1.1.12</ecNumber>
    </recommendedName>
    <alternativeName>
        <fullName evidence="8">Aspartyl-tRNA synthetase</fullName>
        <shortName evidence="8">AspRS</shortName>
    </alternativeName>
</protein>
<dbReference type="InterPro" id="IPR012340">
    <property type="entry name" value="NA-bd_OB-fold"/>
</dbReference>
<feature type="binding site" evidence="8">
    <location>
        <position position="492"/>
    </location>
    <ligand>
        <name>L-aspartate</name>
        <dbReference type="ChEBI" id="CHEBI:29991"/>
    </ligand>
</feature>
<evidence type="ECO:0000256" key="1">
    <source>
        <dbReference type="ARBA" id="ARBA00006303"/>
    </source>
</evidence>
<feature type="domain" description="Aminoacyl-transfer RNA synthetases class-II family profile" evidence="9">
    <location>
        <begin position="151"/>
        <end position="558"/>
    </location>
</feature>
<comment type="catalytic activity">
    <reaction evidence="8">
        <text>tRNA(Asp) + L-aspartate + ATP = L-aspartyl-tRNA(Asp) + AMP + diphosphate</text>
        <dbReference type="Rhea" id="RHEA:19649"/>
        <dbReference type="Rhea" id="RHEA-COMP:9660"/>
        <dbReference type="Rhea" id="RHEA-COMP:9678"/>
        <dbReference type="ChEBI" id="CHEBI:29991"/>
        <dbReference type="ChEBI" id="CHEBI:30616"/>
        <dbReference type="ChEBI" id="CHEBI:33019"/>
        <dbReference type="ChEBI" id="CHEBI:78442"/>
        <dbReference type="ChEBI" id="CHEBI:78516"/>
        <dbReference type="ChEBI" id="CHEBI:456215"/>
        <dbReference type="EC" id="6.1.1.12"/>
    </reaction>
</comment>
<dbReference type="HAMAP" id="MF_00044">
    <property type="entry name" value="Asp_tRNA_synth_type1"/>
    <property type="match status" value="1"/>
</dbReference>
<dbReference type="OrthoDB" id="9802326at2"/>
<dbReference type="Proteomes" id="UP000248066">
    <property type="component" value="Unassembled WGS sequence"/>
</dbReference>
<gene>
    <name evidence="8" type="primary">aspS</name>
    <name evidence="10" type="ORF">CR205_09555</name>
</gene>
<dbReference type="Pfam" id="PF01336">
    <property type="entry name" value="tRNA_anti-codon"/>
    <property type="match status" value="1"/>
</dbReference>
<dbReference type="SUPFAM" id="SSF55261">
    <property type="entry name" value="GAD domain-like"/>
    <property type="match status" value="1"/>
</dbReference>
<keyword evidence="11" id="KW-1185">Reference proteome</keyword>
<dbReference type="InterPro" id="IPR004524">
    <property type="entry name" value="Asp-tRNA-ligase_1"/>
</dbReference>
<dbReference type="InterPro" id="IPR004365">
    <property type="entry name" value="NA-bd_OB_tRNA"/>
</dbReference>
<name>A0A2W0HD31_9BACI</name>
<sequence length="596" mass="67773">MTARTHKCGEVLEGLIGQRVRLKGWVKKRRDLGQVIFVDLRDRSGFVQIVFNGEKEPETFQAGEKVRNEYVIEVEGEVLERDAQNVNDKIETGKVEVMVDDVKILNAAKGLPFVIEDTVDVSEDVRLKYRYLDLRRPKMQETMDLRHKTTKFIRDYLDEETFMEIETPMLTKSTPEGARDYLVPSRVHHGQFYALPQSPQLFKQLLMVSGFERYYQVARCFRDEDLRADRQPEFTQVDIEASFMEKEDLLTMMEDMMTKLVEKVKGAKVEKPFARLTYDEAMNRYGSDKPDTRYGMELTDVSGIVKNSGFKVFASTVEKGGVVKGISLKGAADQYSRKDLDGLGSFVEVYGAKGLAWLKVEEGEELKGPIAKFFSDEEKASVIEAFEAEAGDVLFFVADKIRVAWDSLGALRQKFAREHDLIDHSKYNFLWVTEFPLLGYDEEEDRYVAEHHPFTRPVAEDEEKLESEPQNVRAEAYDLVLNGYELGGGSQRIYERKLQEKMFSALGFSDEEAKSQFGFLLDAFEYGTPPHGGIALGLDRLVMILAGRSNLRDTIAFPKTASASCLLTKAPSEVSSAQLEELNLNVLPKKKTEEGE</sequence>
<proteinExistence type="inferred from homology"/>
<comment type="subunit">
    <text evidence="8">Homodimer.</text>
</comment>
<dbReference type="CDD" id="cd04317">
    <property type="entry name" value="EcAspRS_like_N"/>
    <property type="match status" value="1"/>
</dbReference>
<evidence type="ECO:0000313" key="11">
    <source>
        <dbReference type="Proteomes" id="UP000248066"/>
    </source>
</evidence>
<evidence type="ECO:0000259" key="9">
    <source>
        <dbReference type="PROSITE" id="PS50862"/>
    </source>
</evidence>
<dbReference type="EMBL" id="PDOF01000001">
    <property type="protein sequence ID" value="PYZ98796.1"/>
    <property type="molecule type" value="Genomic_DNA"/>
</dbReference>
<dbReference type="AlphaFoldDB" id="A0A2W0HD31"/>
<evidence type="ECO:0000256" key="5">
    <source>
        <dbReference type="ARBA" id="ARBA00022840"/>
    </source>
</evidence>
<reference evidence="10 11" key="1">
    <citation type="submission" date="2017-10" db="EMBL/GenBank/DDBJ databases">
        <title>Bacillus sp. nov., a halophilic bacterium isolated from a Yangshapao Lake.</title>
        <authorList>
            <person name="Wang H."/>
        </authorList>
    </citation>
    <scope>NUCLEOTIDE SEQUENCE [LARGE SCALE GENOMIC DNA]</scope>
    <source>
        <strain evidence="10 11">YSP-3</strain>
    </source>
</reference>
<dbReference type="NCBIfam" id="NF001750">
    <property type="entry name" value="PRK00476.1"/>
    <property type="match status" value="1"/>
</dbReference>
<dbReference type="SUPFAM" id="SSF55681">
    <property type="entry name" value="Class II aaRS and biotin synthetases"/>
    <property type="match status" value="1"/>
</dbReference>
<dbReference type="InterPro" id="IPR002312">
    <property type="entry name" value="Asp/Asn-tRNA-synth_IIb"/>
</dbReference>